<evidence type="ECO:0000313" key="7">
    <source>
        <dbReference type="Proteomes" id="UP000002038"/>
    </source>
</evidence>
<comment type="subcellular location">
    <subcellularLocation>
        <location evidence="1">Membrane</location>
        <topology evidence="1">Multi-pass membrane protein</topology>
    </subcellularLocation>
</comment>
<sequence length="628" mass="69883">MATPSLEAQLQALGMMKGPLPADPVDRANVEHCLRHGYVVLENCFTTEEADAAKAQIDRLSGSDPIKGRNAFEGLNTNRIYSLLNKTRAFDKFAMLPRVLTLNDYFLDTGYNITAFHTIQINPGEAHQGLHHDDSFCHVPRPRMPLGSAIILAFDEFTAENGATRIIPGSHTWGADRRPKYDETVPMTCPPGSVVYFLATTWHCGGPNNSLNPRKSATVQYCQPYVRPIENQILAVDPRRLTEIPRRIVEMMGYQIHAPFIGYADGLNPITAVEINPNVGTITTTKSSEMAQDRVLSYVITSPAAREISDKMANEEFHDFYKYTPSKAAAIVFIILFLPTTGFHTFQLVKRSVWFFIPVVVGGIFEIVGYSARIISSTEAPLFTDTPYIIQNLFLLLAPALFAASIYMELGRIIAILHGEKFSVIRRTWMTKIFVTGDILSFVVQGCGGGIMSSGTKSNLSLGQKVIIVGLCIQLIFFGLFIIVSVIFHRRMAARPTTASLSIQVSWSKYLYSLYAVSVLIMIRSIFRIIEYIQGADGTLLSREFYLYIFDATLMWILMMVLNVMHPGVISELLKGDSRLKSVGMDMHPEELGLAGTHGNNPNSMRKQRPSFAETTYARHAIATRGLA</sequence>
<dbReference type="KEGG" id="bgh:BDBG_17215"/>
<dbReference type="EMBL" id="GG657457">
    <property type="protein sequence ID" value="OAT09424.1"/>
    <property type="molecule type" value="Genomic_DNA"/>
</dbReference>
<keyword evidence="7" id="KW-1185">Reference proteome</keyword>
<dbReference type="OrthoDB" id="445007at2759"/>
<keyword evidence="2 5" id="KW-0812">Transmembrane</keyword>
<feature type="transmembrane region" description="Helical" evidence="5">
    <location>
        <begin position="429"/>
        <end position="454"/>
    </location>
</feature>
<organism evidence="6 7">
    <name type="scientific">Blastomyces gilchristii (strain SLH14081)</name>
    <name type="common">Blastomyces dermatitidis</name>
    <dbReference type="NCBI Taxonomy" id="559298"/>
    <lineage>
        <taxon>Eukaryota</taxon>
        <taxon>Fungi</taxon>
        <taxon>Dikarya</taxon>
        <taxon>Ascomycota</taxon>
        <taxon>Pezizomycotina</taxon>
        <taxon>Eurotiomycetes</taxon>
        <taxon>Eurotiomycetidae</taxon>
        <taxon>Onygenales</taxon>
        <taxon>Ajellomycetaceae</taxon>
        <taxon>Blastomyces</taxon>
    </lineage>
</organism>
<evidence type="ECO:0000256" key="4">
    <source>
        <dbReference type="ARBA" id="ARBA00023136"/>
    </source>
</evidence>
<dbReference type="VEuPathDB" id="FungiDB:BDBG_17215"/>
<evidence type="ECO:0000256" key="2">
    <source>
        <dbReference type="ARBA" id="ARBA00022692"/>
    </source>
</evidence>
<evidence type="ECO:0000256" key="1">
    <source>
        <dbReference type="ARBA" id="ARBA00004141"/>
    </source>
</evidence>
<accession>A0A179UN70</accession>
<protein>
    <recommendedName>
        <fullName evidence="8">Phytanoyl-CoA dioxygenase</fullName>
    </recommendedName>
</protein>
<dbReference type="Pfam" id="PF05721">
    <property type="entry name" value="PhyH"/>
    <property type="match status" value="1"/>
</dbReference>
<dbReference type="GeneID" id="8504162"/>
<dbReference type="RefSeq" id="XP_031578817.1">
    <property type="nucleotide sequence ID" value="XM_031724991.1"/>
</dbReference>
<dbReference type="AlphaFoldDB" id="A0A179UN70"/>
<name>A0A179UN70_BLAGS</name>
<evidence type="ECO:0000256" key="5">
    <source>
        <dbReference type="SAM" id="Phobius"/>
    </source>
</evidence>
<keyword evidence="4 5" id="KW-0472">Membrane</keyword>
<dbReference type="Proteomes" id="UP000002038">
    <property type="component" value="Unassembled WGS sequence"/>
</dbReference>
<proteinExistence type="predicted"/>
<dbReference type="InterPro" id="IPR007568">
    <property type="entry name" value="RTA1"/>
</dbReference>
<dbReference type="SUPFAM" id="SSF51197">
    <property type="entry name" value="Clavaminate synthase-like"/>
    <property type="match status" value="1"/>
</dbReference>
<reference evidence="7" key="1">
    <citation type="journal article" date="2015" name="PLoS Genet.">
        <title>The dynamic genome and transcriptome of the human fungal pathogen Blastomyces and close relative Emmonsia.</title>
        <authorList>
            <person name="Munoz J.F."/>
            <person name="Gauthier G.M."/>
            <person name="Desjardins C.A."/>
            <person name="Gallo J.E."/>
            <person name="Holder J."/>
            <person name="Sullivan T.D."/>
            <person name="Marty A.J."/>
            <person name="Carmen J.C."/>
            <person name="Chen Z."/>
            <person name="Ding L."/>
            <person name="Gujja S."/>
            <person name="Magrini V."/>
            <person name="Misas E."/>
            <person name="Mitreva M."/>
            <person name="Priest M."/>
            <person name="Saif S."/>
            <person name="Whiston E.A."/>
            <person name="Young S."/>
            <person name="Zeng Q."/>
            <person name="Goldman W.E."/>
            <person name="Mardis E.R."/>
            <person name="Taylor J.W."/>
            <person name="McEwen J.G."/>
            <person name="Clay O.K."/>
            <person name="Klein B.S."/>
            <person name="Cuomo C.A."/>
        </authorList>
    </citation>
    <scope>NUCLEOTIDE SEQUENCE [LARGE SCALE GENOMIC DNA]</scope>
    <source>
        <strain evidence="7">SLH14081</strain>
    </source>
</reference>
<evidence type="ECO:0008006" key="8">
    <source>
        <dbReference type="Google" id="ProtNLM"/>
    </source>
</evidence>
<dbReference type="InterPro" id="IPR008775">
    <property type="entry name" value="Phytyl_CoA_dOase-like"/>
</dbReference>
<dbReference type="Gene3D" id="2.60.120.620">
    <property type="entry name" value="q2cbj1_9rhob like domain"/>
    <property type="match status" value="1"/>
</dbReference>
<dbReference type="GO" id="GO:0016020">
    <property type="term" value="C:membrane"/>
    <property type="evidence" value="ECO:0007669"/>
    <property type="project" value="UniProtKB-SubCell"/>
</dbReference>
<dbReference type="Pfam" id="PF04479">
    <property type="entry name" value="RTA1"/>
    <property type="match status" value="1"/>
</dbReference>
<feature type="transmembrane region" description="Helical" evidence="5">
    <location>
        <begin position="353"/>
        <end position="376"/>
    </location>
</feature>
<feature type="transmembrane region" description="Helical" evidence="5">
    <location>
        <begin position="328"/>
        <end position="346"/>
    </location>
</feature>
<gene>
    <name evidence="6" type="ORF">BDBG_17215</name>
</gene>
<dbReference type="PANTHER" id="PTHR31465:SF35">
    <property type="entry name" value="RTA1 DOMAIN PROTEIN-RELATED"/>
    <property type="match status" value="1"/>
</dbReference>
<feature type="transmembrane region" description="Helical" evidence="5">
    <location>
        <begin position="545"/>
        <end position="565"/>
    </location>
</feature>
<dbReference type="PANTHER" id="PTHR31465">
    <property type="entry name" value="PROTEIN RTA1-RELATED"/>
    <property type="match status" value="1"/>
</dbReference>
<keyword evidence="3 5" id="KW-1133">Transmembrane helix</keyword>
<evidence type="ECO:0000313" key="6">
    <source>
        <dbReference type="EMBL" id="OAT09424.1"/>
    </source>
</evidence>
<feature type="transmembrane region" description="Helical" evidence="5">
    <location>
        <begin position="388"/>
        <end position="408"/>
    </location>
</feature>
<feature type="transmembrane region" description="Helical" evidence="5">
    <location>
        <begin position="510"/>
        <end position="530"/>
    </location>
</feature>
<evidence type="ECO:0000256" key="3">
    <source>
        <dbReference type="ARBA" id="ARBA00022989"/>
    </source>
</evidence>
<feature type="transmembrane region" description="Helical" evidence="5">
    <location>
        <begin position="466"/>
        <end position="489"/>
    </location>
</feature>